<organism evidence="1 2">
    <name type="scientific">Larinioides sclopetarius</name>
    <dbReference type="NCBI Taxonomy" id="280406"/>
    <lineage>
        <taxon>Eukaryota</taxon>
        <taxon>Metazoa</taxon>
        <taxon>Ecdysozoa</taxon>
        <taxon>Arthropoda</taxon>
        <taxon>Chelicerata</taxon>
        <taxon>Arachnida</taxon>
        <taxon>Araneae</taxon>
        <taxon>Araneomorphae</taxon>
        <taxon>Entelegynae</taxon>
        <taxon>Araneoidea</taxon>
        <taxon>Araneidae</taxon>
        <taxon>Larinioides</taxon>
    </lineage>
</organism>
<evidence type="ECO:0000313" key="2">
    <source>
        <dbReference type="Proteomes" id="UP001497382"/>
    </source>
</evidence>
<keyword evidence="2" id="KW-1185">Reference proteome</keyword>
<dbReference type="AlphaFoldDB" id="A0AAV1ZMG4"/>
<dbReference type="EMBL" id="CAXIEN010000059">
    <property type="protein sequence ID" value="CAL1272293.1"/>
    <property type="molecule type" value="Genomic_DNA"/>
</dbReference>
<name>A0AAV1ZMG4_9ARAC</name>
<accession>A0AAV1ZMG4</accession>
<evidence type="ECO:0000313" key="1">
    <source>
        <dbReference type="EMBL" id="CAL1272293.1"/>
    </source>
</evidence>
<protein>
    <submittedName>
        <fullName evidence="1">Uncharacterized protein</fullName>
    </submittedName>
</protein>
<reference evidence="1 2" key="1">
    <citation type="submission" date="2024-04" db="EMBL/GenBank/DDBJ databases">
        <authorList>
            <person name="Rising A."/>
            <person name="Reimegard J."/>
            <person name="Sonavane S."/>
            <person name="Akerstrom W."/>
            <person name="Nylinder S."/>
            <person name="Hedman E."/>
            <person name="Kallberg Y."/>
        </authorList>
    </citation>
    <scope>NUCLEOTIDE SEQUENCE [LARGE SCALE GENOMIC DNA]</scope>
</reference>
<proteinExistence type="predicted"/>
<dbReference type="Proteomes" id="UP001497382">
    <property type="component" value="Unassembled WGS sequence"/>
</dbReference>
<comment type="caution">
    <text evidence="1">The sequence shown here is derived from an EMBL/GenBank/DDBJ whole genome shotgun (WGS) entry which is preliminary data.</text>
</comment>
<sequence>AQFWGTTVARKVRLGRAPVRLLTSGDGFNGIEILFELNCVSLRRLLHKANCTNFLMVVPFDSEFEKR</sequence>
<feature type="non-terminal residue" evidence="1">
    <location>
        <position position="1"/>
    </location>
</feature>
<gene>
    <name evidence="1" type="ORF">LARSCL_LOCUS6296</name>
</gene>